<dbReference type="SUPFAM" id="SSF88713">
    <property type="entry name" value="Glycoside hydrolase/deacetylase"/>
    <property type="match status" value="1"/>
</dbReference>
<feature type="signal peptide" evidence="3">
    <location>
        <begin position="1"/>
        <end position="24"/>
    </location>
</feature>
<dbReference type="AlphaFoldDB" id="A0A1A3GR97"/>
<dbReference type="CDD" id="cd10917">
    <property type="entry name" value="CE4_NodB_like_6s_7s"/>
    <property type="match status" value="1"/>
</dbReference>
<dbReference type="Proteomes" id="UP000093898">
    <property type="component" value="Unassembled WGS sequence"/>
</dbReference>
<evidence type="ECO:0000256" key="3">
    <source>
        <dbReference type="SAM" id="SignalP"/>
    </source>
</evidence>
<dbReference type="EMBL" id="LZLC01000209">
    <property type="protein sequence ID" value="OBJ37874.1"/>
    <property type="molecule type" value="Genomic_DNA"/>
</dbReference>
<dbReference type="PANTHER" id="PTHR10587:SF133">
    <property type="entry name" value="CHITIN DEACETYLASE 1-RELATED"/>
    <property type="match status" value="1"/>
</dbReference>
<dbReference type="PANTHER" id="PTHR10587">
    <property type="entry name" value="GLYCOSYL TRANSFERASE-RELATED"/>
    <property type="match status" value="1"/>
</dbReference>
<sequence>MSVLNRRAFLAGLGAAITIPPAVATIEVARTALATALTAPHAAASPHPRELLRAAATTKPALLPPPPAAARVALPGTGVLSVLPGHGDLLALTVDDGVDSNVVRLYAQFAKDTGIRLTFFVNGTYRSWTDNAPLLRPLVESGQIQLGNHTWSHPDLTTQSPAQIADQIQRNHAFLANTYGIDARPYLRPPYGRHNAAVRAVAADLGYTVTTMWTGSLADSTVITEDYIVKMADTHFRPQNIVLGHLNHAPVTHVFDRLADVVRTRNLRTVTLDDVFLPNHATP</sequence>
<dbReference type="STRING" id="56689.GCA_001291445_05959"/>
<keyword evidence="3" id="KW-0732">Signal</keyword>
<evidence type="ECO:0000256" key="1">
    <source>
        <dbReference type="ARBA" id="ARBA00022723"/>
    </source>
</evidence>
<proteinExistence type="predicted"/>
<dbReference type="Gene3D" id="3.20.20.370">
    <property type="entry name" value="Glycoside hydrolase/deacetylase"/>
    <property type="match status" value="1"/>
</dbReference>
<dbReference type="GO" id="GO:0046872">
    <property type="term" value="F:metal ion binding"/>
    <property type="evidence" value="ECO:0007669"/>
    <property type="project" value="UniProtKB-KW"/>
</dbReference>
<organism evidence="5 6">
    <name type="scientific">Mycolicibacterium mucogenicum</name>
    <name type="common">Mycobacterium mucogenicum</name>
    <dbReference type="NCBI Taxonomy" id="56689"/>
    <lineage>
        <taxon>Bacteria</taxon>
        <taxon>Bacillati</taxon>
        <taxon>Actinomycetota</taxon>
        <taxon>Actinomycetes</taxon>
        <taxon>Mycobacteriales</taxon>
        <taxon>Mycobacteriaceae</taxon>
        <taxon>Mycolicibacterium</taxon>
    </lineage>
</organism>
<evidence type="ECO:0000259" key="4">
    <source>
        <dbReference type="PROSITE" id="PS51677"/>
    </source>
</evidence>
<protein>
    <submittedName>
        <fullName evidence="5">Polysaccharide deacetylase</fullName>
    </submittedName>
</protein>
<dbReference type="GO" id="GO:0016020">
    <property type="term" value="C:membrane"/>
    <property type="evidence" value="ECO:0007669"/>
    <property type="project" value="TreeGrafter"/>
</dbReference>
<dbReference type="InterPro" id="IPR011330">
    <property type="entry name" value="Glyco_hydro/deAcase_b/a-brl"/>
</dbReference>
<gene>
    <name evidence="5" type="ORF">A5630_03465</name>
</gene>
<keyword evidence="2" id="KW-0378">Hydrolase</keyword>
<comment type="caution">
    <text evidence="5">The sequence shown here is derived from an EMBL/GenBank/DDBJ whole genome shotgun (WGS) entry which is preliminary data.</text>
</comment>
<dbReference type="OrthoDB" id="9763050at2"/>
<feature type="domain" description="NodB homology" evidence="4">
    <location>
        <begin position="88"/>
        <end position="270"/>
    </location>
</feature>
<dbReference type="PROSITE" id="PS51318">
    <property type="entry name" value="TAT"/>
    <property type="match status" value="1"/>
</dbReference>
<dbReference type="GO" id="GO:0005975">
    <property type="term" value="P:carbohydrate metabolic process"/>
    <property type="evidence" value="ECO:0007669"/>
    <property type="project" value="InterPro"/>
</dbReference>
<keyword evidence="1" id="KW-0479">Metal-binding</keyword>
<evidence type="ECO:0000313" key="6">
    <source>
        <dbReference type="Proteomes" id="UP000093898"/>
    </source>
</evidence>
<dbReference type="RefSeq" id="WP_064984651.1">
    <property type="nucleotide sequence ID" value="NZ_LZLC01000209.1"/>
</dbReference>
<dbReference type="InterPro" id="IPR006311">
    <property type="entry name" value="TAT_signal"/>
</dbReference>
<dbReference type="GO" id="GO:0016810">
    <property type="term" value="F:hydrolase activity, acting on carbon-nitrogen (but not peptide) bonds"/>
    <property type="evidence" value="ECO:0007669"/>
    <property type="project" value="InterPro"/>
</dbReference>
<dbReference type="InterPro" id="IPR050248">
    <property type="entry name" value="Polysacc_deacetylase_ArnD"/>
</dbReference>
<name>A0A1A3GR97_MYCMU</name>
<evidence type="ECO:0000313" key="5">
    <source>
        <dbReference type="EMBL" id="OBJ37874.1"/>
    </source>
</evidence>
<dbReference type="InterPro" id="IPR002509">
    <property type="entry name" value="NODB_dom"/>
</dbReference>
<feature type="chain" id="PRO_5008323323" evidence="3">
    <location>
        <begin position="25"/>
        <end position="283"/>
    </location>
</feature>
<accession>A0A1A3GR97</accession>
<evidence type="ECO:0000256" key="2">
    <source>
        <dbReference type="ARBA" id="ARBA00022801"/>
    </source>
</evidence>
<dbReference type="Pfam" id="PF01522">
    <property type="entry name" value="Polysacc_deac_1"/>
    <property type="match status" value="1"/>
</dbReference>
<reference evidence="5 6" key="1">
    <citation type="submission" date="2016-06" db="EMBL/GenBank/DDBJ databases">
        <authorList>
            <person name="Kjaerup R.B."/>
            <person name="Dalgaard T.S."/>
            <person name="Juul-Madsen H.R."/>
        </authorList>
    </citation>
    <scope>NUCLEOTIDE SEQUENCE [LARGE SCALE GENOMIC DNA]</scope>
    <source>
        <strain evidence="5 6">1127319.6</strain>
    </source>
</reference>
<dbReference type="PROSITE" id="PS51677">
    <property type="entry name" value="NODB"/>
    <property type="match status" value="1"/>
</dbReference>